<protein>
    <submittedName>
        <fullName evidence="2">Uncharacterized protein</fullName>
    </submittedName>
</protein>
<evidence type="ECO:0000313" key="3">
    <source>
        <dbReference type="Proteomes" id="UP000050360"/>
    </source>
</evidence>
<gene>
    <name evidence="2" type="ORF">MPEBLZ_02891</name>
</gene>
<reference evidence="2 3" key="1">
    <citation type="submission" date="2015-09" db="EMBL/GenBank/DDBJ databases">
        <title>A metagenomics-based metabolic model of nitrate-dependent anaerobic oxidation of methane by Methanoperedens-like archaea.</title>
        <authorList>
            <person name="Arshad A."/>
            <person name="Speth D.R."/>
            <person name="De Graaf R.M."/>
            <person name="Op Den Camp H.J."/>
            <person name="Jetten M.S."/>
            <person name="Welte C.U."/>
        </authorList>
    </citation>
    <scope>NUCLEOTIDE SEQUENCE [LARGE SCALE GENOMIC DNA]</scope>
</reference>
<dbReference type="Proteomes" id="UP000050360">
    <property type="component" value="Unassembled WGS sequence"/>
</dbReference>
<sequence length="87" mass="10142">MEAIQRFIYYLEYTDPKIQDSYRYVANKFPDNYKDIEKDELRENNPLIGLILVSVLQIIYFIKVCFLPGPTEIYPISAPINSSSNST</sequence>
<keyword evidence="1" id="KW-0472">Membrane</keyword>
<name>A0A0P8C721_9EURY</name>
<proteinExistence type="predicted"/>
<evidence type="ECO:0000256" key="1">
    <source>
        <dbReference type="SAM" id="Phobius"/>
    </source>
</evidence>
<comment type="caution">
    <text evidence="2">The sequence shown here is derived from an EMBL/GenBank/DDBJ whole genome shotgun (WGS) entry which is preliminary data.</text>
</comment>
<feature type="transmembrane region" description="Helical" evidence="1">
    <location>
        <begin position="47"/>
        <end position="66"/>
    </location>
</feature>
<evidence type="ECO:0000313" key="2">
    <source>
        <dbReference type="EMBL" id="KPQ42545.1"/>
    </source>
</evidence>
<accession>A0A0P8C721</accession>
<keyword evidence="1" id="KW-1133">Transmembrane helix</keyword>
<keyword evidence="1" id="KW-0812">Transmembrane</keyword>
<dbReference type="AlphaFoldDB" id="A0A0P8C721"/>
<dbReference type="EMBL" id="LKCM01000223">
    <property type="protein sequence ID" value="KPQ42545.1"/>
    <property type="molecule type" value="Genomic_DNA"/>
</dbReference>
<organism evidence="2 3">
    <name type="scientific">Candidatus Methanoperedens nitratireducens</name>
    <dbReference type="NCBI Taxonomy" id="1392998"/>
    <lineage>
        <taxon>Archaea</taxon>
        <taxon>Methanobacteriati</taxon>
        <taxon>Methanobacteriota</taxon>
        <taxon>Stenosarchaea group</taxon>
        <taxon>Methanomicrobia</taxon>
        <taxon>Methanosarcinales</taxon>
        <taxon>ANME-2 cluster</taxon>
        <taxon>Candidatus Methanoperedentaceae</taxon>
        <taxon>Candidatus Methanoperedens</taxon>
    </lineage>
</organism>